<keyword evidence="3" id="KW-0344">Guanine-nucleotide releasing factor</keyword>
<dbReference type="EMBL" id="JARBJD010000155">
    <property type="protein sequence ID" value="KAK2949478.1"/>
    <property type="molecule type" value="Genomic_DNA"/>
</dbReference>
<evidence type="ECO:0000256" key="3">
    <source>
        <dbReference type="ARBA" id="ARBA00022658"/>
    </source>
</evidence>
<evidence type="ECO:0000256" key="1">
    <source>
        <dbReference type="ARBA" id="ARBA00004603"/>
    </source>
</evidence>
<dbReference type="InterPro" id="IPR037516">
    <property type="entry name" value="Tripartite_DENN"/>
</dbReference>
<dbReference type="InterPro" id="IPR042431">
    <property type="entry name" value="FAM45"/>
</dbReference>
<dbReference type="PROSITE" id="PS50211">
    <property type="entry name" value="DENN"/>
    <property type="match status" value="1"/>
</dbReference>
<comment type="caution">
    <text evidence="6">The sequence shown here is derived from an EMBL/GenBank/DDBJ whole genome shotgun (WGS) entry which is preliminary data.</text>
</comment>
<dbReference type="Proteomes" id="UP001281761">
    <property type="component" value="Unassembled WGS sequence"/>
</dbReference>
<dbReference type="PANTHER" id="PTHR28544:SF1">
    <property type="entry name" value="DENN DOMAIN-CONTAINING PROTEIN 10-RELATED"/>
    <property type="match status" value="1"/>
</dbReference>
<accession>A0ABQ9XAB7</accession>
<proteinExistence type="inferred from homology"/>
<dbReference type="PANTHER" id="PTHR28544">
    <property type="entry name" value="PROTEIN FAM45A-RELATED"/>
    <property type="match status" value="1"/>
</dbReference>
<keyword evidence="4" id="KW-0967">Endosome</keyword>
<gene>
    <name evidence="6" type="ORF">BLNAU_15566</name>
</gene>
<feature type="domain" description="UDENN" evidence="5">
    <location>
        <begin position="1"/>
        <end position="371"/>
    </location>
</feature>
<comment type="similarity">
    <text evidence="2">Belongs to the DENND10 family.</text>
</comment>
<sequence length="371" mass="42160">METLSFVAILEKDKHDSCNVSWIYPAVPQGYERVLLNRSNLHGQITSPLIYSRFADLWHYTYLFEIGDESEDFPDQNMLRFTKIVSISIGSKQFYPERYFPLLKMFGQIYLDNRGNPTEILNCTLSLAFSGAITFKSKEISPPPFEEQKKSLLKTPLTDVTSLFGVSSIFFWHALITRRSVLVKSNSTPALLTLLRAFPLFVFHRQDWSILHPFITASELEIKDVISSTNQRPDAIQTHSTFPNGIVVGCTDPAVEALYPFDFVADMNEKTVVMRQASEDRDDDSELMAGPVFETTPFHKEAATIMKKSTNQKELVSKLNALTQKLVERVEGLREEIGKKNPFTPNAVKELLPDLPIATCRFLVDILHAEE</sequence>
<protein>
    <submittedName>
        <fullName evidence="6">DENN domain-containing protein 10</fullName>
    </submittedName>
</protein>
<evidence type="ECO:0000313" key="7">
    <source>
        <dbReference type="Proteomes" id="UP001281761"/>
    </source>
</evidence>
<organism evidence="6 7">
    <name type="scientific">Blattamonas nauphoetae</name>
    <dbReference type="NCBI Taxonomy" id="2049346"/>
    <lineage>
        <taxon>Eukaryota</taxon>
        <taxon>Metamonada</taxon>
        <taxon>Preaxostyla</taxon>
        <taxon>Oxymonadida</taxon>
        <taxon>Blattamonas</taxon>
    </lineage>
</organism>
<keyword evidence="7" id="KW-1185">Reference proteome</keyword>
<comment type="subcellular location">
    <subcellularLocation>
        <location evidence="1">Late endosome</location>
    </subcellularLocation>
</comment>
<evidence type="ECO:0000259" key="5">
    <source>
        <dbReference type="PROSITE" id="PS50211"/>
    </source>
</evidence>
<evidence type="ECO:0000256" key="4">
    <source>
        <dbReference type="ARBA" id="ARBA00022753"/>
    </source>
</evidence>
<name>A0ABQ9XAB7_9EUKA</name>
<evidence type="ECO:0000313" key="6">
    <source>
        <dbReference type="EMBL" id="KAK2949478.1"/>
    </source>
</evidence>
<evidence type="ECO:0000256" key="2">
    <source>
        <dbReference type="ARBA" id="ARBA00008641"/>
    </source>
</evidence>
<reference evidence="6 7" key="1">
    <citation type="journal article" date="2022" name="bioRxiv">
        <title>Genomics of Preaxostyla Flagellates Illuminates Evolutionary Transitions and the Path Towards Mitochondrial Loss.</title>
        <authorList>
            <person name="Novak L.V.F."/>
            <person name="Treitli S.C."/>
            <person name="Pyrih J."/>
            <person name="Halakuc P."/>
            <person name="Pipaliya S.V."/>
            <person name="Vacek V."/>
            <person name="Brzon O."/>
            <person name="Soukal P."/>
            <person name="Eme L."/>
            <person name="Dacks J.B."/>
            <person name="Karnkowska A."/>
            <person name="Elias M."/>
            <person name="Hampl V."/>
        </authorList>
    </citation>
    <scope>NUCLEOTIDE SEQUENCE [LARGE SCALE GENOMIC DNA]</scope>
    <source>
        <strain evidence="6">NAU3</strain>
        <tissue evidence="6">Gut</tissue>
    </source>
</reference>